<dbReference type="Gene3D" id="1.10.10.10">
    <property type="entry name" value="Winged helix-like DNA-binding domain superfamily/Winged helix DNA-binding domain"/>
    <property type="match status" value="1"/>
</dbReference>
<evidence type="ECO:0000256" key="3">
    <source>
        <dbReference type="ARBA" id="ARBA00023082"/>
    </source>
</evidence>
<dbReference type="GO" id="GO:0006352">
    <property type="term" value="P:DNA-templated transcription initiation"/>
    <property type="evidence" value="ECO:0007669"/>
    <property type="project" value="InterPro"/>
</dbReference>
<dbReference type="EMBL" id="RFFJ01000024">
    <property type="protein sequence ID" value="RMI43439.1"/>
    <property type="molecule type" value="Genomic_DNA"/>
</dbReference>
<comment type="similarity">
    <text evidence="1">Belongs to the sigma-70 factor family. ECF subfamily.</text>
</comment>
<name>A0A3M2M189_9ACTN</name>
<dbReference type="SUPFAM" id="SSF88659">
    <property type="entry name" value="Sigma3 and sigma4 domains of RNA polymerase sigma factors"/>
    <property type="match status" value="1"/>
</dbReference>
<keyword evidence="2" id="KW-0805">Transcription regulation</keyword>
<evidence type="ECO:0000256" key="1">
    <source>
        <dbReference type="ARBA" id="ARBA00010641"/>
    </source>
</evidence>
<dbReference type="GO" id="GO:0016987">
    <property type="term" value="F:sigma factor activity"/>
    <property type="evidence" value="ECO:0007669"/>
    <property type="project" value="UniProtKB-KW"/>
</dbReference>
<dbReference type="InterPro" id="IPR039425">
    <property type="entry name" value="RNA_pol_sigma-70-like"/>
</dbReference>
<dbReference type="InterPro" id="IPR036388">
    <property type="entry name" value="WH-like_DNA-bd_sf"/>
</dbReference>
<comment type="caution">
    <text evidence="6">The sequence shown here is derived from an EMBL/GenBank/DDBJ whole genome shotgun (WGS) entry which is preliminary data.</text>
</comment>
<dbReference type="GO" id="GO:0003677">
    <property type="term" value="F:DNA binding"/>
    <property type="evidence" value="ECO:0007669"/>
    <property type="project" value="InterPro"/>
</dbReference>
<organism evidence="6 7">
    <name type="scientific">Streptomyces triticirhizae</name>
    <dbReference type="NCBI Taxonomy" id="2483353"/>
    <lineage>
        <taxon>Bacteria</taxon>
        <taxon>Bacillati</taxon>
        <taxon>Actinomycetota</taxon>
        <taxon>Actinomycetes</taxon>
        <taxon>Kitasatosporales</taxon>
        <taxon>Streptomycetaceae</taxon>
        <taxon>Streptomyces</taxon>
    </lineage>
</organism>
<evidence type="ECO:0000313" key="7">
    <source>
        <dbReference type="Proteomes" id="UP000278673"/>
    </source>
</evidence>
<proteinExistence type="inferred from homology"/>
<dbReference type="Pfam" id="PF08281">
    <property type="entry name" value="Sigma70_r4_2"/>
    <property type="match status" value="1"/>
</dbReference>
<dbReference type="PANTHER" id="PTHR43133">
    <property type="entry name" value="RNA POLYMERASE ECF-TYPE SIGMA FACTO"/>
    <property type="match status" value="1"/>
</dbReference>
<dbReference type="NCBIfam" id="TIGR02937">
    <property type="entry name" value="sigma70-ECF"/>
    <property type="match status" value="1"/>
</dbReference>
<dbReference type="InterPro" id="IPR013249">
    <property type="entry name" value="RNA_pol_sigma70_r4_t2"/>
</dbReference>
<gene>
    <name evidence="6" type="ORF">EBN88_07330</name>
</gene>
<sequence length="177" mass="20104">MTSRLPDDFWTFHERYYGLYQEYAELQLDDSGLSEELVDAVMMDIACSWARLRRESAPETAAWAILKISIADELGRRGRRPALEAAAFRRVSRRALEDFRRQFAALESALGLYAAIARLPERQYDVIVLQFVMGLAPDQVAQVMGIAAPTVRSHLRMARARLATELGPSTVREDEEK</sequence>
<keyword evidence="4" id="KW-0804">Transcription</keyword>
<evidence type="ECO:0000259" key="5">
    <source>
        <dbReference type="Pfam" id="PF08281"/>
    </source>
</evidence>
<dbReference type="Proteomes" id="UP000278673">
    <property type="component" value="Unassembled WGS sequence"/>
</dbReference>
<dbReference type="InterPro" id="IPR014284">
    <property type="entry name" value="RNA_pol_sigma-70_dom"/>
</dbReference>
<evidence type="ECO:0000256" key="2">
    <source>
        <dbReference type="ARBA" id="ARBA00023015"/>
    </source>
</evidence>
<keyword evidence="3" id="KW-0731">Sigma factor</keyword>
<dbReference type="PANTHER" id="PTHR43133:SF46">
    <property type="entry name" value="RNA POLYMERASE SIGMA-70 FACTOR ECF SUBFAMILY"/>
    <property type="match status" value="1"/>
</dbReference>
<evidence type="ECO:0000313" key="6">
    <source>
        <dbReference type="EMBL" id="RMI43439.1"/>
    </source>
</evidence>
<feature type="domain" description="RNA polymerase sigma factor 70 region 4 type 2" evidence="5">
    <location>
        <begin position="112"/>
        <end position="162"/>
    </location>
</feature>
<dbReference type="InterPro" id="IPR013324">
    <property type="entry name" value="RNA_pol_sigma_r3/r4-like"/>
</dbReference>
<accession>A0A3M2M189</accession>
<protein>
    <submittedName>
        <fullName evidence="6">Sigma-70 family RNA polymerase sigma factor</fullName>
    </submittedName>
</protein>
<keyword evidence="7" id="KW-1185">Reference proteome</keyword>
<evidence type="ECO:0000256" key="4">
    <source>
        <dbReference type="ARBA" id="ARBA00023163"/>
    </source>
</evidence>
<reference evidence="6 7" key="1">
    <citation type="submission" date="2018-10" db="EMBL/GenBank/DDBJ databases">
        <title>Isolation, diversity and antifungal activity of actinobacteria from wheat.</title>
        <authorList>
            <person name="Han C."/>
        </authorList>
    </citation>
    <scope>NUCLEOTIDE SEQUENCE [LARGE SCALE GENOMIC DNA]</scope>
    <source>
        <strain evidence="6 7">NEAU-YY642</strain>
    </source>
</reference>
<dbReference type="AlphaFoldDB" id="A0A3M2M189"/>